<proteinExistence type="inferred from homology"/>
<evidence type="ECO:0008006" key="7">
    <source>
        <dbReference type="Google" id="ProtNLM"/>
    </source>
</evidence>
<dbReference type="PANTHER" id="PTHR34596">
    <property type="entry name" value="CHITOPORIN"/>
    <property type="match status" value="1"/>
</dbReference>
<keyword evidence="2" id="KW-0813">Transport</keyword>
<evidence type="ECO:0000256" key="3">
    <source>
        <dbReference type="ARBA" id="ARBA00022729"/>
    </source>
</evidence>
<keyword evidence="3 4" id="KW-0732">Signal</keyword>
<evidence type="ECO:0000256" key="1">
    <source>
        <dbReference type="ARBA" id="ARBA00009075"/>
    </source>
</evidence>
<evidence type="ECO:0000256" key="4">
    <source>
        <dbReference type="SAM" id="SignalP"/>
    </source>
</evidence>
<evidence type="ECO:0000256" key="2">
    <source>
        <dbReference type="ARBA" id="ARBA00022448"/>
    </source>
</evidence>
<comment type="similarity">
    <text evidence="1">Belongs to the outer membrane porin (Opr) (TC 1.B.25) family.</text>
</comment>
<organism evidence="5 6">
    <name type="scientific">Acinetobacter pseudolwoffii</name>
    <dbReference type="NCBI Taxonomy" id="2053287"/>
    <lineage>
        <taxon>Bacteria</taxon>
        <taxon>Pseudomonadati</taxon>
        <taxon>Pseudomonadota</taxon>
        <taxon>Gammaproteobacteria</taxon>
        <taxon>Moraxellales</taxon>
        <taxon>Moraxellaceae</taxon>
        <taxon>Acinetobacter</taxon>
    </lineage>
</organism>
<evidence type="ECO:0000313" key="5">
    <source>
        <dbReference type="EMBL" id="ENW85535.1"/>
    </source>
</evidence>
<keyword evidence="6" id="KW-1185">Reference proteome</keyword>
<feature type="chain" id="PRO_5004146280" description="Outer membrane porin, OprD family" evidence="4">
    <location>
        <begin position="25"/>
        <end position="429"/>
    </location>
</feature>
<dbReference type="InterPro" id="IPR023614">
    <property type="entry name" value="Porin_dom_sf"/>
</dbReference>
<protein>
    <recommendedName>
        <fullName evidence="7">Outer membrane porin, OprD family</fullName>
    </recommendedName>
</protein>
<comment type="caution">
    <text evidence="5">The sequence shown here is derived from an EMBL/GenBank/DDBJ whole genome shotgun (WGS) entry which is preliminary data.</text>
</comment>
<dbReference type="GO" id="GO:0015288">
    <property type="term" value="F:porin activity"/>
    <property type="evidence" value="ECO:0007669"/>
    <property type="project" value="TreeGrafter"/>
</dbReference>
<dbReference type="AlphaFoldDB" id="N9LXP6"/>
<dbReference type="InterPro" id="IPR005318">
    <property type="entry name" value="OM_porin_bac"/>
</dbReference>
<dbReference type="OrthoDB" id="6759120at2"/>
<dbReference type="Gene3D" id="2.40.160.10">
    <property type="entry name" value="Porin"/>
    <property type="match status" value="1"/>
</dbReference>
<dbReference type="GO" id="GO:0016020">
    <property type="term" value="C:membrane"/>
    <property type="evidence" value="ECO:0007669"/>
    <property type="project" value="InterPro"/>
</dbReference>
<dbReference type="EMBL" id="APRJ01000013">
    <property type="protein sequence ID" value="ENW85535.1"/>
    <property type="molecule type" value="Genomic_DNA"/>
</dbReference>
<dbReference type="RefSeq" id="WP_005172882.1">
    <property type="nucleotide sequence ID" value="NZ_KB850035.1"/>
</dbReference>
<reference evidence="5 6" key="1">
    <citation type="submission" date="2013-02" db="EMBL/GenBank/DDBJ databases">
        <title>The Genome Sequence of Acinetobacter sp. NIPH 713.</title>
        <authorList>
            <consortium name="The Broad Institute Genome Sequencing Platform"/>
            <consortium name="The Broad Institute Genome Sequencing Center for Infectious Disease"/>
            <person name="Cerqueira G."/>
            <person name="Feldgarden M."/>
            <person name="Courvalin P."/>
            <person name="Perichon B."/>
            <person name="Grillot-Courvalin C."/>
            <person name="Clermont D."/>
            <person name="Rocha E."/>
            <person name="Yoon E.-J."/>
            <person name="Nemec A."/>
            <person name="Walker B."/>
            <person name="Young S.K."/>
            <person name="Zeng Q."/>
            <person name="Gargeya S."/>
            <person name="Fitzgerald M."/>
            <person name="Haas B."/>
            <person name="Abouelleil A."/>
            <person name="Alvarado L."/>
            <person name="Arachchi H.M."/>
            <person name="Berlin A.M."/>
            <person name="Chapman S.B."/>
            <person name="Dewar J."/>
            <person name="Goldberg J."/>
            <person name="Griggs A."/>
            <person name="Gujja S."/>
            <person name="Hansen M."/>
            <person name="Howarth C."/>
            <person name="Imamovic A."/>
            <person name="Larimer J."/>
            <person name="McCowan C."/>
            <person name="Murphy C."/>
            <person name="Neiman D."/>
            <person name="Pearson M."/>
            <person name="Priest M."/>
            <person name="Roberts A."/>
            <person name="Saif S."/>
            <person name="Shea T."/>
            <person name="Sisk P."/>
            <person name="Sykes S."/>
            <person name="Wortman J."/>
            <person name="Nusbaum C."/>
            <person name="Birren B."/>
        </authorList>
    </citation>
    <scope>NUCLEOTIDE SEQUENCE [LARGE SCALE GENOMIC DNA]</scope>
    <source>
        <strain evidence="5 6">NIPH 713</strain>
    </source>
</reference>
<feature type="signal peptide" evidence="4">
    <location>
        <begin position="1"/>
        <end position="24"/>
    </location>
</feature>
<name>N9LXP6_9GAMM</name>
<dbReference type="Proteomes" id="UP000023774">
    <property type="component" value="Unassembled WGS sequence"/>
</dbReference>
<evidence type="ECO:0000313" key="6">
    <source>
        <dbReference type="Proteomes" id="UP000023774"/>
    </source>
</evidence>
<dbReference type="PANTHER" id="PTHR34596:SF2">
    <property type="entry name" value="CHITOPORIN"/>
    <property type="match status" value="1"/>
</dbReference>
<sequence length="429" mass="47605">MRRQNLWIAMFAAIATLGTTAANADFIDDSNVQLKFKNFYLDRQYQDDASSRNWGSWSQGVTLDAKSGYHDIGAGIKVGADVLVQHAVKLKGRDKNPDWVLPHDGKQSKDHFGKVGATLKAKVSETELKVGELLPVSPVLVFDPSRQLLTTYSGAWLESKELKDTKLTLAYIDGINNRYDNQFRDLTLFAPGKTLPDGVSKGHYDLGPESDGMWIAGVDHQLTKEVGASYWYADVQDIYQQHYLGVSYKIGLGEKTKLDSHVRYFNNSESGDKLYGEIDNQALSVAAKINHGAHTVGVGYQQMFGDSAFPTLGGWVPQPYLANWGVATFTAPEEKSWHVSYGYDFSEVGLKGLNATAIYFKGYDQQGTGVYQSQNFNTDEVNAIVNYTVPEGKLKGLGVQGMYIDVNFANPAKPDLQEYRVATTYTYKF</sequence>
<gene>
    <name evidence="5" type="ORF">F906_02346</name>
</gene>
<dbReference type="HOGENOM" id="CLU_042378_2_1_6"/>
<accession>N9LXP6</accession>
<dbReference type="Pfam" id="PF03573">
    <property type="entry name" value="OprD"/>
    <property type="match status" value="1"/>
</dbReference>
<dbReference type="PATRIC" id="fig|1217709.3.peg.2272"/>